<keyword evidence="3" id="KW-1185">Reference proteome</keyword>
<dbReference type="OrthoDB" id="5164802at2"/>
<sequence>MAPHLTRRTALTLGGALAGGLIANPGAAAAAPGSVLRTAAAAAAGPHGSGEPTAEEAKTWWTPQRQVWTPIGWKGHLFRFDQFYNGTTVCQPAIALPPSGAATLKPYLAQYRGMDFQVTPVMPQGGGFPPLAEEPYYLHRSDFGVGIQGWLEDVETPVLWTEWRRQEGLVLRQYAFAHVPGAQPIDEPGGPIYAWQRYAVEWVDAHDKPDTFQFALRLSRVYLQHHIGPPEQQEAFVTIQATPAAAPLAGPLRTDRIWNPDGRPLTVRVYDETGAVRMVVGTPAGATIALVEAENQPGVYDLRLAVPAVEGTHLDVLLPMLSQPVADADAEWALGWDGALAECEEFWSPQPETASVISTGEHQVDQFFRRSVQLAEIIAEKSPDSGQFTFLTGSFGYDLLWSTPTSMVSHMFLDLLGRHEVVDRHTDLFRAVQGVRQPPGAAYRNFSADGFFATPLSLQSFDWLGDHGAILEGAARHALLSHDEAFLERWLDPIIAGCDFIKRACEYTDHDGVPGLMPAAASNDTGVEQQSIWIQVWNYKALASSVRLLRRIGHPRADEFGAVADRFRTAFGDALRAAAAEAPTWTDPDGEEHPVLPTKFSGPASPWPFLEAFDTGALTAVWAGLLPADDPLMRSYVEFFRVGPNTRVFDPHHHTALDRVVLDHEQSSGEPCYSWNLFHTWQLGDRDRFLEGMYGLISGAVSPDTYIASEHRNAMYGSLFVQPLITWTARHAVIDDSLVDDEIHLLRLCPLAWVSADHETTFERMPTLHGPVSLRFRLSEDGKSLTVGYDGDWADRGPRRTLLHPPALPGLKWVLVNRQRYAADDVIVLKPGR</sequence>
<reference evidence="3" key="1">
    <citation type="submission" date="2016-10" db="EMBL/GenBank/DDBJ databases">
        <authorList>
            <person name="Varghese N."/>
            <person name="Submissions S."/>
        </authorList>
    </citation>
    <scope>NUCLEOTIDE SEQUENCE [LARGE SCALE GENOMIC DNA]</scope>
    <source>
        <strain evidence="3">DSM 45237</strain>
    </source>
</reference>
<dbReference type="SUPFAM" id="SSF48208">
    <property type="entry name" value="Six-hairpin glycosidases"/>
    <property type="match status" value="1"/>
</dbReference>
<dbReference type="STRING" id="561176.SAMN04488561_1191"/>
<accession>A0A1H5IIN5</accession>
<gene>
    <name evidence="2" type="ORF">SAMN04488561_1191</name>
</gene>
<evidence type="ECO:0000256" key="1">
    <source>
        <dbReference type="SAM" id="SignalP"/>
    </source>
</evidence>
<feature type="chain" id="PRO_5010374308" description="Alpha-L-rhamnosidase six-hairpin glycosidase domain-containing protein" evidence="1">
    <location>
        <begin position="31"/>
        <end position="833"/>
    </location>
</feature>
<dbReference type="InterPro" id="IPR012341">
    <property type="entry name" value="6hp_glycosidase-like_sf"/>
</dbReference>
<keyword evidence="1" id="KW-0732">Signal</keyword>
<dbReference type="Gene3D" id="1.50.10.10">
    <property type="match status" value="1"/>
</dbReference>
<dbReference type="PROSITE" id="PS51318">
    <property type="entry name" value="TAT"/>
    <property type="match status" value="1"/>
</dbReference>
<dbReference type="RefSeq" id="WP_069113202.1">
    <property type="nucleotide sequence ID" value="NZ_FNUC01000003.1"/>
</dbReference>
<name>A0A1H5IIN5_9ACTN</name>
<proteinExistence type="predicted"/>
<evidence type="ECO:0000313" key="3">
    <source>
        <dbReference type="Proteomes" id="UP000181980"/>
    </source>
</evidence>
<dbReference type="AlphaFoldDB" id="A0A1H5IIN5"/>
<organism evidence="2 3">
    <name type="scientific">Jiangella alba</name>
    <dbReference type="NCBI Taxonomy" id="561176"/>
    <lineage>
        <taxon>Bacteria</taxon>
        <taxon>Bacillati</taxon>
        <taxon>Actinomycetota</taxon>
        <taxon>Actinomycetes</taxon>
        <taxon>Jiangellales</taxon>
        <taxon>Jiangellaceae</taxon>
        <taxon>Jiangella</taxon>
    </lineage>
</organism>
<evidence type="ECO:0000313" key="2">
    <source>
        <dbReference type="EMBL" id="SEE39358.1"/>
    </source>
</evidence>
<dbReference type="GO" id="GO:0005975">
    <property type="term" value="P:carbohydrate metabolic process"/>
    <property type="evidence" value="ECO:0007669"/>
    <property type="project" value="InterPro"/>
</dbReference>
<protein>
    <recommendedName>
        <fullName evidence="4">Alpha-L-rhamnosidase six-hairpin glycosidase domain-containing protein</fullName>
    </recommendedName>
</protein>
<dbReference type="InterPro" id="IPR006311">
    <property type="entry name" value="TAT_signal"/>
</dbReference>
<dbReference type="InterPro" id="IPR008928">
    <property type="entry name" value="6-hairpin_glycosidase_sf"/>
</dbReference>
<evidence type="ECO:0008006" key="4">
    <source>
        <dbReference type="Google" id="ProtNLM"/>
    </source>
</evidence>
<feature type="signal peptide" evidence="1">
    <location>
        <begin position="1"/>
        <end position="30"/>
    </location>
</feature>
<dbReference type="EMBL" id="FNUC01000003">
    <property type="protein sequence ID" value="SEE39358.1"/>
    <property type="molecule type" value="Genomic_DNA"/>
</dbReference>
<dbReference type="Proteomes" id="UP000181980">
    <property type="component" value="Unassembled WGS sequence"/>
</dbReference>